<dbReference type="EMBL" id="JANTQA010000015">
    <property type="protein sequence ID" value="KAJ3447558.1"/>
    <property type="molecule type" value="Genomic_DNA"/>
</dbReference>
<sequence>MESNQEKDERAAFLLKENTNSLQKINVENVKQGCGGNANCLVLNNRNEIYRVFSSIKKILTPKNEIVKKIAHGFLTGLILTMSGKVYTLGNSNSYQQLPLKNLTGLENDRPYLVEWFLDRDIQIKDINCASITNYFISTDNVLYTNGYNSDGQMGVKIHNNKPFPQKIQENVDRVFTSPHAHHSFFTTLDNKLMGFGRNAKQSCGLGGSFTSTFVPTAVPKICGFEVKNIICTSSSSLLFKNGQVWTTGTTPSNGLSTNTYQFEPLPGLENIRIVSIGGGTNNIAAISDMNEIYVWGTQRGNYRQMKNTTFKGTAFVNKLFTPSLAKSIPYKIGSTPQSFVIIPDIYGNENLDGTGSEFFILFEKGKFTDYNFLNNQKFKIHKKFVEFRINKSIEEIEKALIDYDDQKIIFFLEWVYSGKQENYLLIKEICQKFGVENLYNLKFQDALLKLFKDEDSKNFNVLIKNDFDDEEEEEEEDEGEGEESSYEEIPVHKYILYARSGLFREMFDKIDENSNSIKDYSGKTIESLEILIKYLYTNKIELTADDDPELVVEELNDAVDYYQLDKFSNLPYLLRQIKNKLL</sequence>
<dbReference type="InterPro" id="IPR011333">
    <property type="entry name" value="SKP1/BTB/POZ_sf"/>
</dbReference>
<organism evidence="2 3">
    <name type="scientific">Anaeramoeba flamelloides</name>
    <dbReference type="NCBI Taxonomy" id="1746091"/>
    <lineage>
        <taxon>Eukaryota</taxon>
        <taxon>Metamonada</taxon>
        <taxon>Anaeramoebidae</taxon>
        <taxon>Anaeramoeba</taxon>
    </lineage>
</organism>
<gene>
    <name evidence="2" type="ORF">M0812_00027</name>
</gene>
<accession>A0AAV8A4V2</accession>
<evidence type="ECO:0000259" key="1">
    <source>
        <dbReference type="PROSITE" id="PS50097"/>
    </source>
</evidence>
<dbReference type="PANTHER" id="PTHR45982">
    <property type="entry name" value="REGULATOR OF CHROMOSOME CONDENSATION"/>
    <property type="match status" value="1"/>
</dbReference>
<dbReference type="Gene3D" id="3.30.710.10">
    <property type="entry name" value="Potassium Channel Kv1.1, Chain A"/>
    <property type="match status" value="1"/>
</dbReference>
<dbReference type="Proteomes" id="UP001146793">
    <property type="component" value="Unassembled WGS sequence"/>
</dbReference>
<dbReference type="SUPFAM" id="SSF50985">
    <property type="entry name" value="RCC1/BLIP-II"/>
    <property type="match status" value="1"/>
</dbReference>
<dbReference type="AlphaFoldDB" id="A0AAV8A4V2"/>
<dbReference type="PANTHER" id="PTHR45982:SF1">
    <property type="entry name" value="REGULATOR OF CHROMOSOME CONDENSATION"/>
    <property type="match status" value="1"/>
</dbReference>
<evidence type="ECO:0000313" key="2">
    <source>
        <dbReference type="EMBL" id="KAJ3447558.1"/>
    </source>
</evidence>
<proteinExistence type="predicted"/>
<dbReference type="SUPFAM" id="SSF54695">
    <property type="entry name" value="POZ domain"/>
    <property type="match status" value="1"/>
</dbReference>
<dbReference type="Pfam" id="PF00651">
    <property type="entry name" value="BTB"/>
    <property type="match status" value="1"/>
</dbReference>
<dbReference type="CDD" id="cd18186">
    <property type="entry name" value="BTB_POZ_ZBTB_KLHL-like"/>
    <property type="match status" value="1"/>
</dbReference>
<evidence type="ECO:0000313" key="3">
    <source>
        <dbReference type="Proteomes" id="UP001146793"/>
    </source>
</evidence>
<protein>
    <recommendedName>
        <fullName evidence="1">BTB domain-containing protein</fullName>
    </recommendedName>
</protein>
<name>A0AAV8A4V2_9EUKA</name>
<dbReference type="PROSITE" id="PS50097">
    <property type="entry name" value="BTB"/>
    <property type="match status" value="1"/>
</dbReference>
<feature type="domain" description="BTB" evidence="1">
    <location>
        <begin position="488"/>
        <end position="545"/>
    </location>
</feature>
<dbReference type="InterPro" id="IPR000210">
    <property type="entry name" value="BTB/POZ_dom"/>
</dbReference>
<dbReference type="InterPro" id="IPR051553">
    <property type="entry name" value="Ran_GTPase-activating"/>
</dbReference>
<reference evidence="2" key="1">
    <citation type="submission" date="2022-08" db="EMBL/GenBank/DDBJ databases">
        <title>Novel sulphate-reducing endosymbionts in the free-living metamonad Anaeramoeba.</title>
        <authorList>
            <person name="Jerlstrom-Hultqvist J."/>
            <person name="Cepicka I."/>
            <person name="Gallot-Lavallee L."/>
            <person name="Salas-Leiva D."/>
            <person name="Curtis B.A."/>
            <person name="Zahonova K."/>
            <person name="Pipaliya S."/>
            <person name="Dacks J."/>
            <person name="Roger A.J."/>
        </authorList>
    </citation>
    <scope>NUCLEOTIDE SEQUENCE</scope>
    <source>
        <strain evidence="2">Busselton2</strain>
    </source>
</reference>
<dbReference type="InterPro" id="IPR009091">
    <property type="entry name" value="RCC1/BLIP-II"/>
</dbReference>
<dbReference type="Gene3D" id="2.130.10.30">
    <property type="entry name" value="Regulator of chromosome condensation 1/beta-lactamase-inhibitor protein II"/>
    <property type="match status" value="1"/>
</dbReference>
<comment type="caution">
    <text evidence="2">The sequence shown here is derived from an EMBL/GenBank/DDBJ whole genome shotgun (WGS) entry which is preliminary data.</text>
</comment>